<dbReference type="InterPro" id="IPR011990">
    <property type="entry name" value="TPR-like_helical_dom_sf"/>
</dbReference>
<dbReference type="Proteomes" id="UP000026915">
    <property type="component" value="Chromosome 5"/>
</dbReference>
<dbReference type="OMA" id="CLMENAM"/>
<evidence type="ECO:0000313" key="4">
    <source>
        <dbReference type="EMBL" id="EOY09874.1"/>
    </source>
</evidence>
<comment type="similarity">
    <text evidence="1">Belongs to the PPR family. P subfamily.</text>
</comment>
<evidence type="ECO:0000256" key="2">
    <source>
        <dbReference type="ARBA" id="ARBA00022737"/>
    </source>
</evidence>
<dbReference type="EMBL" id="CM001883">
    <property type="protein sequence ID" value="EOY09874.1"/>
    <property type="molecule type" value="Genomic_DNA"/>
</dbReference>
<proteinExistence type="inferred from homology"/>
<dbReference type="eggNOG" id="KOG4197">
    <property type="taxonomic scope" value="Eukaryota"/>
</dbReference>
<dbReference type="PROSITE" id="PS51375">
    <property type="entry name" value="PPR"/>
    <property type="match status" value="2"/>
</dbReference>
<dbReference type="HOGENOM" id="CLU_1573457_0_0_1"/>
<protein>
    <recommendedName>
        <fullName evidence="6">Pentatricopeptide repeat-containing protein</fullName>
    </recommendedName>
</protein>
<dbReference type="InterPro" id="IPR002885">
    <property type="entry name" value="PPR_rpt"/>
</dbReference>
<evidence type="ECO:0008006" key="6">
    <source>
        <dbReference type="Google" id="ProtNLM"/>
    </source>
</evidence>
<dbReference type="InParanoid" id="A0A061F5R7"/>
<sequence length="170" mass="19446">MCRLGRLSTAKELFRKMCASGQVPVRHIKVAMELFHGLPAKGLKPDVYTYLLMISGLCKEGLPNEAYQLFRIMEDNDCLPDSCCYNVMIRGLLRNSYTSKAMQLLKEMVGKLWEAEKVYDIIKMTIAWRVKSKCPNDNGSIMDIVNAPSFAREFISRKPNNKNVTWETLT</sequence>
<evidence type="ECO:0000313" key="5">
    <source>
        <dbReference type="Proteomes" id="UP000026915"/>
    </source>
</evidence>
<dbReference type="Gene3D" id="1.25.40.10">
    <property type="entry name" value="Tetratricopeptide repeat domain"/>
    <property type="match status" value="1"/>
</dbReference>
<feature type="repeat" description="PPR" evidence="3">
    <location>
        <begin position="81"/>
        <end position="115"/>
    </location>
</feature>
<dbReference type="NCBIfam" id="TIGR00756">
    <property type="entry name" value="PPR"/>
    <property type="match status" value="2"/>
</dbReference>
<name>A0A061F5R7_THECC</name>
<dbReference type="PANTHER" id="PTHR47932:SF63">
    <property type="entry name" value="OS08G0290000 PROTEIN"/>
    <property type="match status" value="1"/>
</dbReference>
<dbReference type="Gramene" id="EOY09874">
    <property type="protein sequence ID" value="EOY09874"/>
    <property type="gene ID" value="TCM_025244"/>
</dbReference>
<dbReference type="Pfam" id="PF01535">
    <property type="entry name" value="PPR"/>
    <property type="match status" value="1"/>
</dbReference>
<dbReference type="PANTHER" id="PTHR47932">
    <property type="entry name" value="ATPASE EXPRESSION PROTEIN 3"/>
    <property type="match status" value="1"/>
</dbReference>
<keyword evidence="2" id="KW-0677">Repeat</keyword>
<accession>A0A061F5R7</accession>
<feature type="repeat" description="PPR" evidence="3">
    <location>
        <begin position="46"/>
        <end position="80"/>
    </location>
</feature>
<keyword evidence="5" id="KW-1185">Reference proteome</keyword>
<dbReference type="AlphaFoldDB" id="A0A061F5R7"/>
<evidence type="ECO:0000256" key="1">
    <source>
        <dbReference type="ARBA" id="ARBA00007626"/>
    </source>
</evidence>
<gene>
    <name evidence="4" type="ORF">TCM_025244</name>
</gene>
<organism evidence="4 5">
    <name type="scientific">Theobroma cacao</name>
    <name type="common">Cacao</name>
    <name type="synonym">Cocoa</name>
    <dbReference type="NCBI Taxonomy" id="3641"/>
    <lineage>
        <taxon>Eukaryota</taxon>
        <taxon>Viridiplantae</taxon>
        <taxon>Streptophyta</taxon>
        <taxon>Embryophyta</taxon>
        <taxon>Tracheophyta</taxon>
        <taxon>Spermatophyta</taxon>
        <taxon>Magnoliopsida</taxon>
        <taxon>eudicotyledons</taxon>
        <taxon>Gunneridae</taxon>
        <taxon>Pentapetalae</taxon>
        <taxon>rosids</taxon>
        <taxon>malvids</taxon>
        <taxon>Malvales</taxon>
        <taxon>Malvaceae</taxon>
        <taxon>Byttnerioideae</taxon>
        <taxon>Theobroma</taxon>
    </lineage>
</organism>
<dbReference type="Pfam" id="PF12854">
    <property type="entry name" value="PPR_1"/>
    <property type="match status" value="2"/>
</dbReference>
<reference evidence="4 5" key="1">
    <citation type="journal article" date="2013" name="Genome Biol.">
        <title>The genome sequence of the most widely cultivated cacao type and its use to identify candidate genes regulating pod color.</title>
        <authorList>
            <person name="Motamayor J.C."/>
            <person name="Mockaitis K."/>
            <person name="Schmutz J."/>
            <person name="Haiminen N."/>
            <person name="Iii D.L."/>
            <person name="Cornejo O."/>
            <person name="Findley S.D."/>
            <person name="Zheng P."/>
            <person name="Utro F."/>
            <person name="Royaert S."/>
            <person name="Saski C."/>
            <person name="Jenkins J."/>
            <person name="Podicheti R."/>
            <person name="Zhao M."/>
            <person name="Scheffler B.E."/>
            <person name="Stack J.C."/>
            <person name="Feltus F.A."/>
            <person name="Mustiga G.M."/>
            <person name="Amores F."/>
            <person name="Phillips W."/>
            <person name="Marelli J.P."/>
            <person name="May G.D."/>
            <person name="Shapiro H."/>
            <person name="Ma J."/>
            <person name="Bustamante C.D."/>
            <person name="Schnell R.J."/>
            <person name="Main D."/>
            <person name="Gilbert D."/>
            <person name="Parida L."/>
            <person name="Kuhn D.N."/>
        </authorList>
    </citation>
    <scope>NUCLEOTIDE SEQUENCE [LARGE SCALE GENOMIC DNA]</scope>
    <source>
        <strain evidence="5">cv. Matina 1-6</strain>
    </source>
</reference>
<evidence type="ECO:0000256" key="3">
    <source>
        <dbReference type="PROSITE-ProRule" id="PRU00708"/>
    </source>
</evidence>